<accession>A0A4S4LFG1</accession>
<sequence>MSPHSRASVRACVSFQQFVPLDLGGLNATARAWGGNAVPKIRPPYDRQISLGYSDSLNPYFVIQRAWSQFRKVVLLNTYKVLEVHGRAYADL</sequence>
<dbReference type="EMBL" id="SGPL01000573">
    <property type="protein sequence ID" value="THH10417.1"/>
    <property type="molecule type" value="Genomic_DNA"/>
</dbReference>
<evidence type="ECO:0000313" key="2">
    <source>
        <dbReference type="Proteomes" id="UP000310158"/>
    </source>
</evidence>
<dbReference type="AlphaFoldDB" id="A0A4S4LFG1"/>
<organism evidence="1 2">
    <name type="scientific">Bondarzewia mesenterica</name>
    <dbReference type="NCBI Taxonomy" id="1095465"/>
    <lineage>
        <taxon>Eukaryota</taxon>
        <taxon>Fungi</taxon>
        <taxon>Dikarya</taxon>
        <taxon>Basidiomycota</taxon>
        <taxon>Agaricomycotina</taxon>
        <taxon>Agaricomycetes</taxon>
        <taxon>Russulales</taxon>
        <taxon>Bondarzewiaceae</taxon>
        <taxon>Bondarzewia</taxon>
    </lineage>
</organism>
<keyword evidence="2" id="KW-1185">Reference proteome</keyword>
<name>A0A4S4LFG1_9AGAM</name>
<dbReference type="Proteomes" id="UP000310158">
    <property type="component" value="Unassembled WGS sequence"/>
</dbReference>
<proteinExistence type="predicted"/>
<comment type="caution">
    <text evidence="1">The sequence shown here is derived from an EMBL/GenBank/DDBJ whole genome shotgun (WGS) entry which is preliminary data.</text>
</comment>
<gene>
    <name evidence="1" type="ORF">EW146_g8377</name>
</gene>
<evidence type="ECO:0000313" key="1">
    <source>
        <dbReference type="EMBL" id="THH10417.1"/>
    </source>
</evidence>
<reference evidence="1 2" key="1">
    <citation type="submission" date="2019-02" db="EMBL/GenBank/DDBJ databases">
        <title>Genome sequencing of the rare red list fungi Bondarzewia mesenterica.</title>
        <authorList>
            <person name="Buettner E."/>
            <person name="Kellner H."/>
        </authorList>
    </citation>
    <scope>NUCLEOTIDE SEQUENCE [LARGE SCALE GENOMIC DNA]</scope>
    <source>
        <strain evidence="1 2">DSM 108281</strain>
    </source>
</reference>
<protein>
    <submittedName>
        <fullName evidence="1">Uncharacterized protein</fullName>
    </submittedName>
</protein>